<dbReference type="SUPFAM" id="SSF143548">
    <property type="entry name" value="Serine metabolism enzymes domain"/>
    <property type="match status" value="1"/>
</dbReference>
<proteinExistence type="inferred from homology"/>
<dbReference type="GO" id="GO:0046872">
    <property type="term" value="F:metal ion binding"/>
    <property type="evidence" value="ECO:0007669"/>
    <property type="project" value="UniProtKB-UniRule"/>
</dbReference>
<dbReference type="GO" id="GO:0051539">
    <property type="term" value="F:4 iron, 4 sulfur cluster binding"/>
    <property type="evidence" value="ECO:0007669"/>
    <property type="project" value="UniProtKB-UniRule"/>
</dbReference>
<comment type="similarity">
    <text evidence="3 11">Belongs to the iron-sulfur dependent L-serine dehydratase family.</text>
</comment>
<dbReference type="Proteomes" id="UP000002663">
    <property type="component" value="Chromosome"/>
</dbReference>
<keyword evidence="5 11" id="KW-0004">4Fe-4S</keyword>
<feature type="domain" description="Serine dehydratase beta chain" evidence="12">
    <location>
        <begin position="20"/>
        <end position="128"/>
    </location>
</feature>
<evidence type="ECO:0000256" key="11">
    <source>
        <dbReference type="PIRNR" id="PIRNR036692"/>
    </source>
</evidence>
<comment type="cofactor">
    <cofactor evidence="1">
        <name>[4Fe-4S] cluster</name>
        <dbReference type="ChEBI" id="CHEBI:49883"/>
    </cofactor>
</comment>
<dbReference type="KEGG" id="thl:TEH_01930"/>
<dbReference type="InterPro" id="IPR004643">
    <property type="entry name" value="Fe-S_L-Ser_bsu"/>
</dbReference>
<keyword evidence="9 11" id="KW-0456">Lyase</keyword>
<keyword evidence="8 11" id="KW-0411">Iron-sulfur</keyword>
<organism evidence="13 14">
    <name type="scientific">Tetragenococcus halophilus (strain DSM 20338 / JCM 20259 / NCIMB 9735 / NBRC 12172)</name>
    <name type="common">Pediococcus halophilus</name>
    <dbReference type="NCBI Taxonomy" id="945021"/>
    <lineage>
        <taxon>Bacteria</taxon>
        <taxon>Bacillati</taxon>
        <taxon>Bacillota</taxon>
        <taxon>Bacilli</taxon>
        <taxon>Lactobacillales</taxon>
        <taxon>Enterococcaceae</taxon>
        <taxon>Tetragenococcus</taxon>
    </lineage>
</organism>
<evidence type="ECO:0000313" key="13">
    <source>
        <dbReference type="EMBL" id="BAK93520.1"/>
    </source>
</evidence>
<dbReference type="PANTHER" id="PTHR30182:SF12">
    <property type="entry name" value="L-SERINE DEHYDRATASE, BETA CHAIN-RELATED"/>
    <property type="match status" value="1"/>
</dbReference>
<evidence type="ECO:0000256" key="1">
    <source>
        <dbReference type="ARBA" id="ARBA00001966"/>
    </source>
</evidence>
<evidence type="ECO:0000313" key="14">
    <source>
        <dbReference type="Proteomes" id="UP000002663"/>
    </source>
</evidence>
<dbReference type="RefSeq" id="WP_014123590.1">
    <property type="nucleotide sequence ID" value="NC_016052.1"/>
</dbReference>
<evidence type="ECO:0000256" key="4">
    <source>
        <dbReference type="ARBA" id="ARBA00022432"/>
    </source>
</evidence>
<evidence type="ECO:0000256" key="9">
    <source>
        <dbReference type="ARBA" id="ARBA00023239"/>
    </source>
</evidence>
<keyword evidence="7 11" id="KW-0408">Iron</keyword>
<protein>
    <recommendedName>
        <fullName evidence="11">L-serine deaminase</fullName>
    </recommendedName>
</protein>
<dbReference type="InterPro" id="IPR051318">
    <property type="entry name" value="Fe-S_L-Ser"/>
</dbReference>
<dbReference type="InterPro" id="IPR005131">
    <property type="entry name" value="Ser_deHydtase_bsu"/>
</dbReference>
<evidence type="ECO:0000256" key="6">
    <source>
        <dbReference type="ARBA" id="ARBA00022723"/>
    </source>
</evidence>
<accession>A0AAN1SEE7</accession>
<dbReference type="Gene3D" id="3.30.1330.90">
    <property type="entry name" value="D-3-phosphoglycerate dehydrogenase, domain 3"/>
    <property type="match status" value="1"/>
</dbReference>
<evidence type="ECO:0000256" key="2">
    <source>
        <dbReference type="ARBA" id="ARBA00004742"/>
    </source>
</evidence>
<reference evidence="13 14" key="1">
    <citation type="submission" date="2011-01" db="EMBL/GenBank/DDBJ databases">
        <title>Whole genome sequence of Tetragenococcus halophilus NBRC 12172.</title>
        <authorList>
            <person name="Nakazawa H."/>
            <person name="Omata S."/>
            <person name="Koga C."/>
            <person name="Watanabe Y."/>
            <person name="Katano Y."/>
            <person name="Ito N."/>
            <person name="Tsukatani N."/>
            <person name="Ankai A."/>
            <person name="Oguchi A."/>
            <person name="Fukui S."/>
            <person name="Yashiro I."/>
            <person name="Kamata S."/>
            <person name="Hashimoto Y."/>
            <person name="Yamazaki J."/>
            <person name="Taguchi H."/>
            <person name="Tanaka A."/>
            <person name="Koyama T."/>
            <person name="Ichige A."/>
            <person name="Hanya Y."/>
            <person name="Tanikawa S."/>
            <person name="Yamazaki S."/>
            <person name="Fujita N."/>
        </authorList>
    </citation>
    <scope>NUCLEOTIDE SEQUENCE [LARGE SCALE GENOMIC DNA]</scope>
    <source>
        <strain evidence="14">DSM 20338 / JCM 20259 / NCIMB 9735 / NBRC 12172</strain>
    </source>
</reference>
<evidence type="ECO:0000256" key="10">
    <source>
        <dbReference type="ARBA" id="ARBA00049406"/>
    </source>
</evidence>
<name>A0AAN1SEE7_TETHN</name>
<dbReference type="EMBL" id="AP012046">
    <property type="protein sequence ID" value="BAK93520.1"/>
    <property type="molecule type" value="Genomic_DNA"/>
</dbReference>
<evidence type="ECO:0000259" key="12">
    <source>
        <dbReference type="Pfam" id="PF03315"/>
    </source>
</evidence>
<dbReference type="PANTHER" id="PTHR30182">
    <property type="entry name" value="L-SERINE DEHYDRATASE"/>
    <property type="match status" value="1"/>
</dbReference>
<comment type="pathway">
    <text evidence="2 11">Carbohydrate biosynthesis; gluconeogenesis.</text>
</comment>
<dbReference type="InterPro" id="IPR029009">
    <property type="entry name" value="ASB_dom_sf"/>
</dbReference>
<gene>
    <name evidence="13" type="primary">sdhB</name>
    <name evidence="13" type="ordered locus">TEH_01930</name>
</gene>
<evidence type="ECO:0000256" key="5">
    <source>
        <dbReference type="ARBA" id="ARBA00022485"/>
    </source>
</evidence>
<dbReference type="GO" id="GO:0006094">
    <property type="term" value="P:gluconeogenesis"/>
    <property type="evidence" value="ECO:0007669"/>
    <property type="project" value="UniProtKB-UniRule"/>
</dbReference>
<comment type="catalytic activity">
    <reaction evidence="10 11">
        <text>L-serine = pyruvate + NH4(+)</text>
        <dbReference type="Rhea" id="RHEA:19169"/>
        <dbReference type="ChEBI" id="CHEBI:15361"/>
        <dbReference type="ChEBI" id="CHEBI:28938"/>
        <dbReference type="ChEBI" id="CHEBI:33384"/>
        <dbReference type="EC" id="4.3.1.17"/>
    </reaction>
</comment>
<dbReference type="AlphaFoldDB" id="A0AAN1SEE7"/>
<dbReference type="GO" id="GO:0003941">
    <property type="term" value="F:L-serine ammonia-lyase activity"/>
    <property type="evidence" value="ECO:0007669"/>
    <property type="project" value="UniProtKB-UniRule"/>
</dbReference>
<evidence type="ECO:0000256" key="3">
    <source>
        <dbReference type="ARBA" id="ARBA00008636"/>
    </source>
</evidence>
<dbReference type="Pfam" id="PF03315">
    <property type="entry name" value="SDH_beta"/>
    <property type="match status" value="1"/>
</dbReference>
<dbReference type="PIRSF" id="PIRSF036692">
    <property type="entry name" value="SDH_B"/>
    <property type="match status" value="1"/>
</dbReference>
<keyword evidence="4 11" id="KW-0312">Gluconeogenesis</keyword>
<evidence type="ECO:0000256" key="8">
    <source>
        <dbReference type="ARBA" id="ARBA00023014"/>
    </source>
</evidence>
<evidence type="ECO:0000256" key="7">
    <source>
        <dbReference type="ARBA" id="ARBA00023004"/>
    </source>
</evidence>
<sequence length="234" mass="25756">MPTSTKNREPKKKKVINYKSCFDIIGPIMIGPSSSHTAGAIAIGEVANKLFHGKPKKAIIKFYESFAATHKGHGTDYATMSGILGFATNDPRVPNALEIAEKKGIEYEIIEMDGTSPVGHANTSCINLIDDDHEIHVTGISVGGGTIEVKYIEIDGFTLEPQGTLPILLAITTDESLKPELEKKLKENNVKINIITRYAQNDKFLFQFDLDSQPPKALKNELTNYNTKDKIILL</sequence>
<keyword evidence="6 11" id="KW-0479">Metal-binding</keyword>